<comment type="caution">
    <text evidence="1">The sequence shown here is derived from an EMBL/GenBank/DDBJ whole genome shotgun (WGS) entry which is preliminary data.</text>
</comment>
<dbReference type="EMBL" id="JAUIYO010000004">
    <property type="protein sequence ID" value="MFK2825715.1"/>
    <property type="molecule type" value="Genomic_DNA"/>
</dbReference>
<accession>A0ABW8I9M1</accession>
<name>A0ABW8I9M1_9BACI</name>
<proteinExistence type="predicted"/>
<keyword evidence="2" id="KW-1185">Reference proteome</keyword>
<reference evidence="1 2" key="1">
    <citation type="submission" date="2023-07" db="EMBL/GenBank/DDBJ databases">
        <title>Bacillus lucianemedeirus sp. nov, a new species isolated from an immunobiological production facility.</title>
        <authorList>
            <person name="Costa L.V."/>
            <person name="Miranda R.V.S.L."/>
            <person name="Brandao M.L.L."/>
            <person name="Reis C.M.F."/>
            <person name="Frazao A.M."/>
            <person name="Cruz F.V."/>
            <person name="Baio P.V.P."/>
            <person name="Veras J.F.C."/>
            <person name="Ramos J.N."/>
            <person name="Vieira V."/>
        </authorList>
    </citation>
    <scope>NUCLEOTIDE SEQUENCE [LARGE SCALE GENOMIC DNA]</scope>
    <source>
        <strain evidence="1 2">B190/17</strain>
    </source>
</reference>
<dbReference type="RefSeq" id="WP_404316562.1">
    <property type="nucleotide sequence ID" value="NZ_JAUIYO010000004.1"/>
</dbReference>
<organism evidence="1 2">
    <name type="scientific">Bacillus lumedeiriae</name>
    <dbReference type="NCBI Taxonomy" id="3058829"/>
    <lineage>
        <taxon>Bacteria</taxon>
        <taxon>Bacillati</taxon>
        <taxon>Bacillota</taxon>
        <taxon>Bacilli</taxon>
        <taxon>Bacillales</taxon>
        <taxon>Bacillaceae</taxon>
        <taxon>Bacillus</taxon>
    </lineage>
</organism>
<dbReference type="Proteomes" id="UP001619911">
    <property type="component" value="Unassembled WGS sequence"/>
</dbReference>
<evidence type="ECO:0000313" key="1">
    <source>
        <dbReference type="EMBL" id="MFK2825715.1"/>
    </source>
</evidence>
<sequence>MERRINDQVVVKKMNEHFCLVREGKGDTNDVELCFYSLVDALSYASERNY</sequence>
<evidence type="ECO:0000313" key="2">
    <source>
        <dbReference type="Proteomes" id="UP001619911"/>
    </source>
</evidence>
<gene>
    <name evidence="1" type="ORF">QYG89_08475</name>
</gene>
<protein>
    <submittedName>
        <fullName evidence="1">Uncharacterized protein</fullName>
    </submittedName>
</protein>